<feature type="coiled-coil region" evidence="1">
    <location>
        <begin position="105"/>
        <end position="132"/>
    </location>
</feature>
<dbReference type="EMBL" id="JAPFFF010000009">
    <property type="protein sequence ID" value="KAK8883385.1"/>
    <property type="molecule type" value="Genomic_DNA"/>
</dbReference>
<keyword evidence="3" id="KW-1185">Reference proteome</keyword>
<gene>
    <name evidence="2" type="ORF">M9Y10_046035</name>
</gene>
<sequence>MNYSAHFGLRPPLDVRVPYDLNHKVTEEQQNAIYEAVEDFRFRNARTFREQCYILCSLLHNPDTDKPIISYDTIGMLFEERKTHWSIIDEYKKYNEIMKAPHRPYLITDEELQQIEEELKRCKDDYPTIEDLSIFIMLTFKKYSSRKTIKRIVLERIKGYKLVPVKGIDDQRYTAQLEDIKEYYRKLIEEVKDVPVGFLFNLDESAQNQFVDARKAFPLSRSTRRITMLHCISIDGTSCDPYLILPRLTIDNEIFNEIPTGTVMFATQKKGYCTHEIFTKWFLEKFMP</sequence>
<reference evidence="2 3" key="1">
    <citation type="submission" date="2024-04" db="EMBL/GenBank/DDBJ databases">
        <title>Tritrichomonas musculus Genome.</title>
        <authorList>
            <person name="Alves-Ferreira E."/>
            <person name="Grigg M."/>
            <person name="Lorenzi H."/>
            <person name="Galac M."/>
        </authorList>
    </citation>
    <scope>NUCLEOTIDE SEQUENCE [LARGE SCALE GENOMIC DNA]</scope>
    <source>
        <strain evidence="2 3">EAF2021</strain>
    </source>
</reference>
<keyword evidence="1" id="KW-0175">Coiled coil</keyword>
<evidence type="ECO:0000256" key="1">
    <source>
        <dbReference type="SAM" id="Coils"/>
    </source>
</evidence>
<dbReference type="Proteomes" id="UP001470230">
    <property type="component" value="Unassembled WGS sequence"/>
</dbReference>
<accession>A0ABR2JZV1</accession>
<organism evidence="2 3">
    <name type="scientific">Tritrichomonas musculus</name>
    <dbReference type="NCBI Taxonomy" id="1915356"/>
    <lineage>
        <taxon>Eukaryota</taxon>
        <taxon>Metamonada</taxon>
        <taxon>Parabasalia</taxon>
        <taxon>Tritrichomonadida</taxon>
        <taxon>Tritrichomonadidae</taxon>
        <taxon>Tritrichomonas</taxon>
    </lineage>
</organism>
<evidence type="ECO:0000313" key="2">
    <source>
        <dbReference type="EMBL" id="KAK8883385.1"/>
    </source>
</evidence>
<evidence type="ECO:0000313" key="3">
    <source>
        <dbReference type="Proteomes" id="UP001470230"/>
    </source>
</evidence>
<proteinExistence type="predicted"/>
<protein>
    <submittedName>
        <fullName evidence="2">Uncharacterized protein</fullName>
    </submittedName>
</protein>
<name>A0ABR2JZV1_9EUKA</name>
<comment type="caution">
    <text evidence="2">The sequence shown here is derived from an EMBL/GenBank/DDBJ whole genome shotgun (WGS) entry which is preliminary data.</text>
</comment>